<comment type="caution">
    <text evidence="1">The sequence shown here is derived from an EMBL/GenBank/DDBJ whole genome shotgun (WGS) entry which is preliminary data.</text>
</comment>
<organism evidence="1">
    <name type="scientific">Candidatus Aramenus sulfurataquae</name>
    <dbReference type="NCBI Taxonomy" id="1326980"/>
    <lineage>
        <taxon>Archaea</taxon>
        <taxon>Thermoproteota</taxon>
        <taxon>Thermoprotei</taxon>
        <taxon>Sulfolobales</taxon>
        <taxon>Sulfolobaceae</taxon>
        <taxon>Candidatus Aramenus</taxon>
    </lineage>
</organism>
<reference evidence="1" key="1">
    <citation type="submission" date="2022-05" db="EMBL/GenBank/DDBJ databases">
        <title>Metagenome Sequencing of an Archaeal-Dominated Microbial Community from a Hot Spring at the Los Azufres Geothermal Field, Mexico.</title>
        <authorList>
            <person name="Marin-Paredes R."/>
            <person name="Martinez-Romero E."/>
            <person name="Servin-Garciduenas L.E."/>
        </authorList>
    </citation>
    <scope>NUCLEOTIDE SEQUENCE</scope>
    <source>
        <strain evidence="1">AZ1-454</strain>
    </source>
</reference>
<proteinExistence type="predicted"/>
<sequence>MRKGIMSRKFTAKLLGGKLILENVSGKNLFVREVLVKYKVTVVTPQGDVGVRTITDEVKVEGELKKDGKIELPLTTSDVVEVSVIFKDGDITLREDISL</sequence>
<evidence type="ECO:0000313" key="1">
    <source>
        <dbReference type="EMBL" id="MCL7344043.1"/>
    </source>
</evidence>
<accession>A0AAE3K379</accession>
<protein>
    <submittedName>
        <fullName evidence="1">Uncharacterized protein</fullName>
    </submittedName>
</protein>
<gene>
    <name evidence="1" type="ORF">TQ35_005655</name>
</gene>
<name>A0AAE3K379_9CREN</name>
<dbReference type="EMBL" id="JZWS02000004">
    <property type="protein sequence ID" value="MCL7344043.1"/>
    <property type="molecule type" value="Genomic_DNA"/>
</dbReference>
<dbReference type="AlphaFoldDB" id="A0AAE3K379"/>